<dbReference type="EMBL" id="UYRT01101737">
    <property type="protein sequence ID" value="VDN43062.1"/>
    <property type="molecule type" value="Genomic_DNA"/>
</dbReference>
<evidence type="ECO:0000259" key="1">
    <source>
        <dbReference type="PROSITE" id="PS51719"/>
    </source>
</evidence>
<dbReference type="AlphaFoldDB" id="A0A3P7RI42"/>
<dbReference type="Pfam" id="PF00735">
    <property type="entry name" value="Septin"/>
    <property type="match status" value="1"/>
</dbReference>
<feature type="domain" description="Septin-type G" evidence="1">
    <location>
        <begin position="80"/>
        <end position="156"/>
    </location>
</feature>
<dbReference type="InterPro" id="IPR027417">
    <property type="entry name" value="P-loop_NTPase"/>
</dbReference>
<dbReference type="SUPFAM" id="SSF52540">
    <property type="entry name" value="P-loop containing nucleoside triphosphate hydrolases"/>
    <property type="match status" value="1"/>
</dbReference>
<reference evidence="2 3" key="1">
    <citation type="submission" date="2018-11" db="EMBL/GenBank/DDBJ databases">
        <authorList>
            <consortium name="Pathogen Informatics"/>
        </authorList>
    </citation>
    <scope>NUCLEOTIDE SEQUENCE [LARGE SCALE GENOMIC DNA]</scope>
</reference>
<dbReference type="Proteomes" id="UP000271098">
    <property type="component" value="Unassembled WGS sequence"/>
</dbReference>
<dbReference type="OrthoDB" id="416553at2759"/>
<dbReference type="PROSITE" id="PS51719">
    <property type="entry name" value="G_SEPTIN"/>
    <property type="match status" value="1"/>
</dbReference>
<dbReference type="Gene3D" id="3.40.50.300">
    <property type="entry name" value="P-loop containing nucleotide triphosphate hydrolases"/>
    <property type="match status" value="1"/>
</dbReference>
<evidence type="ECO:0000313" key="2">
    <source>
        <dbReference type="EMBL" id="VDN43062.1"/>
    </source>
</evidence>
<protein>
    <recommendedName>
        <fullName evidence="1">Septin-type G domain-containing protein</fullName>
    </recommendedName>
</protein>
<dbReference type="InterPro" id="IPR030379">
    <property type="entry name" value="G_SEPTIN_dom"/>
</dbReference>
<name>A0A3P7RI42_9BILA</name>
<accession>A0A3P7RI42</accession>
<keyword evidence="3" id="KW-1185">Reference proteome</keyword>
<evidence type="ECO:0000313" key="3">
    <source>
        <dbReference type="Proteomes" id="UP000271098"/>
    </source>
</evidence>
<dbReference type="PANTHER" id="PTHR18884">
    <property type="entry name" value="SEPTIN"/>
    <property type="match status" value="1"/>
</dbReference>
<dbReference type="GO" id="GO:0005525">
    <property type="term" value="F:GTP binding"/>
    <property type="evidence" value="ECO:0007669"/>
    <property type="project" value="InterPro"/>
</dbReference>
<organism evidence="2 3">
    <name type="scientific">Gongylonema pulchrum</name>
    <dbReference type="NCBI Taxonomy" id="637853"/>
    <lineage>
        <taxon>Eukaryota</taxon>
        <taxon>Metazoa</taxon>
        <taxon>Ecdysozoa</taxon>
        <taxon>Nematoda</taxon>
        <taxon>Chromadorea</taxon>
        <taxon>Rhabditida</taxon>
        <taxon>Spirurina</taxon>
        <taxon>Spiruromorpha</taxon>
        <taxon>Spiruroidea</taxon>
        <taxon>Gongylonematidae</taxon>
        <taxon>Gongylonema</taxon>
    </lineage>
</organism>
<sequence>MKNSPLKILNGSRCSSPTSLSSNGFHHKGAAAAATSHISASSDRFNGSGEAAEEFRTLKLNGHVGFDSLPHQLVRKCTERGFQFNLMCVGETGMGKTTLIESLFNMKLEFHPCNNELKTVELLSRTYDVVEGGIRLKLTIVETAGFGDQLDKDKRH</sequence>
<proteinExistence type="predicted"/>
<gene>
    <name evidence="2" type="ORF">GPUH_LOCUS24599</name>
</gene>